<dbReference type="PANTHER" id="PTHR43214">
    <property type="entry name" value="TWO-COMPONENT RESPONSE REGULATOR"/>
    <property type="match status" value="1"/>
</dbReference>
<evidence type="ECO:0000313" key="8">
    <source>
        <dbReference type="EMBL" id="NYD67429.1"/>
    </source>
</evidence>
<dbReference type="GO" id="GO:0003677">
    <property type="term" value="F:DNA binding"/>
    <property type="evidence" value="ECO:0007669"/>
    <property type="project" value="UniProtKB-KW"/>
</dbReference>
<dbReference type="SMART" id="SM00448">
    <property type="entry name" value="REC"/>
    <property type="match status" value="1"/>
</dbReference>
<keyword evidence="3 8" id="KW-0238">DNA-binding</keyword>
<protein>
    <submittedName>
        <fullName evidence="8">DNA-binding NarL/FixJ family response regulator</fullName>
    </submittedName>
</protein>
<dbReference type="SUPFAM" id="SSF46894">
    <property type="entry name" value="C-terminal effector domain of the bipartite response regulators"/>
    <property type="match status" value="1"/>
</dbReference>
<evidence type="ECO:0000256" key="5">
    <source>
        <dbReference type="PROSITE-ProRule" id="PRU00169"/>
    </source>
</evidence>
<dbReference type="Pfam" id="PF00196">
    <property type="entry name" value="GerE"/>
    <property type="match status" value="1"/>
</dbReference>
<proteinExistence type="predicted"/>
<comment type="caution">
    <text evidence="8">The sequence shown here is derived from an EMBL/GenBank/DDBJ whole genome shotgun (WGS) entry which is preliminary data.</text>
</comment>
<keyword evidence="1 5" id="KW-0597">Phosphoprotein</keyword>
<feature type="domain" description="Response regulatory" evidence="7">
    <location>
        <begin position="14"/>
        <end position="130"/>
    </location>
</feature>
<dbReference type="CDD" id="cd06170">
    <property type="entry name" value="LuxR_C_like"/>
    <property type="match status" value="1"/>
</dbReference>
<feature type="domain" description="HTH luxR-type" evidence="6">
    <location>
        <begin position="159"/>
        <end position="224"/>
    </location>
</feature>
<accession>A0A852SJQ0</accession>
<dbReference type="RefSeq" id="WP_373366818.1">
    <property type="nucleotide sequence ID" value="NZ_JACCBI010000001.1"/>
</dbReference>
<keyword evidence="4" id="KW-0804">Transcription</keyword>
<dbReference type="GO" id="GO:0006355">
    <property type="term" value="P:regulation of DNA-templated transcription"/>
    <property type="evidence" value="ECO:0007669"/>
    <property type="project" value="InterPro"/>
</dbReference>
<dbReference type="InterPro" id="IPR058245">
    <property type="entry name" value="NreC/VraR/RcsB-like_REC"/>
</dbReference>
<evidence type="ECO:0000256" key="1">
    <source>
        <dbReference type="ARBA" id="ARBA00022553"/>
    </source>
</evidence>
<feature type="modified residue" description="4-aspartylphosphate" evidence="5">
    <location>
        <position position="65"/>
    </location>
</feature>
<sequence>MADIMTEANDSPIRVVIVDDDALVRKGLVLLLGADPGIRVVGEAVDGLDAEAVIARGRPDVVLMDIRMPRCDGIAATAREIAARPNLAVLVLTTFDADDDVVRALQAGARGYLLKDSAPTDLVAAVRAAAAGTPTLAPAVLERVIRLAAHSTRPRSDDERRALDSLTAREREVADAVARGLSNAEIAADLYLTIATVKSHVGRVMAKLDANSRVQVAVIVNGARPTG</sequence>
<dbReference type="PRINTS" id="PR00038">
    <property type="entry name" value="HTHLUXR"/>
</dbReference>
<evidence type="ECO:0000259" key="6">
    <source>
        <dbReference type="PROSITE" id="PS50043"/>
    </source>
</evidence>
<dbReference type="InterPro" id="IPR039420">
    <property type="entry name" value="WalR-like"/>
</dbReference>
<dbReference type="PROSITE" id="PS50110">
    <property type="entry name" value="RESPONSE_REGULATORY"/>
    <property type="match status" value="1"/>
</dbReference>
<evidence type="ECO:0000313" key="9">
    <source>
        <dbReference type="Proteomes" id="UP000581087"/>
    </source>
</evidence>
<dbReference type="Proteomes" id="UP000581087">
    <property type="component" value="Unassembled WGS sequence"/>
</dbReference>
<dbReference type="GO" id="GO:0000160">
    <property type="term" value="P:phosphorelay signal transduction system"/>
    <property type="evidence" value="ECO:0007669"/>
    <property type="project" value="InterPro"/>
</dbReference>
<dbReference type="PANTHER" id="PTHR43214:SF24">
    <property type="entry name" value="TRANSCRIPTIONAL REGULATORY PROTEIN NARL-RELATED"/>
    <property type="match status" value="1"/>
</dbReference>
<dbReference type="PROSITE" id="PS00622">
    <property type="entry name" value="HTH_LUXR_1"/>
    <property type="match status" value="1"/>
</dbReference>
<evidence type="ECO:0000256" key="2">
    <source>
        <dbReference type="ARBA" id="ARBA00023015"/>
    </source>
</evidence>
<organism evidence="8 9">
    <name type="scientific">Agromyces atrinae</name>
    <dbReference type="NCBI Taxonomy" id="592376"/>
    <lineage>
        <taxon>Bacteria</taxon>
        <taxon>Bacillati</taxon>
        <taxon>Actinomycetota</taxon>
        <taxon>Actinomycetes</taxon>
        <taxon>Micrococcales</taxon>
        <taxon>Microbacteriaceae</taxon>
        <taxon>Agromyces</taxon>
    </lineage>
</organism>
<evidence type="ECO:0000256" key="4">
    <source>
        <dbReference type="ARBA" id="ARBA00023163"/>
    </source>
</evidence>
<keyword evidence="2" id="KW-0805">Transcription regulation</keyword>
<gene>
    <name evidence="8" type="ORF">BJ972_001948</name>
</gene>
<dbReference type="PROSITE" id="PS50043">
    <property type="entry name" value="HTH_LUXR_2"/>
    <property type="match status" value="1"/>
</dbReference>
<dbReference type="AlphaFoldDB" id="A0A852SJQ0"/>
<evidence type="ECO:0000256" key="3">
    <source>
        <dbReference type="ARBA" id="ARBA00023125"/>
    </source>
</evidence>
<dbReference type="InterPro" id="IPR016032">
    <property type="entry name" value="Sig_transdc_resp-reg_C-effctor"/>
</dbReference>
<reference evidence="8 9" key="1">
    <citation type="submission" date="2020-07" db="EMBL/GenBank/DDBJ databases">
        <title>Sequencing the genomes of 1000 actinobacteria strains.</title>
        <authorList>
            <person name="Klenk H.-P."/>
        </authorList>
    </citation>
    <scope>NUCLEOTIDE SEQUENCE [LARGE SCALE GENOMIC DNA]</scope>
    <source>
        <strain evidence="8 9">DSM 23870</strain>
    </source>
</reference>
<dbReference type="SUPFAM" id="SSF52172">
    <property type="entry name" value="CheY-like"/>
    <property type="match status" value="1"/>
</dbReference>
<dbReference type="Gene3D" id="3.40.50.2300">
    <property type="match status" value="1"/>
</dbReference>
<evidence type="ECO:0000259" key="7">
    <source>
        <dbReference type="PROSITE" id="PS50110"/>
    </source>
</evidence>
<dbReference type="InterPro" id="IPR011006">
    <property type="entry name" value="CheY-like_superfamily"/>
</dbReference>
<dbReference type="InterPro" id="IPR000792">
    <property type="entry name" value="Tscrpt_reg_LuxR_C"/>
</dbReference>
<dbReference type="CDD" id="cd17535">
    <property type="entry name" value="REC_NarL-like"/>
    <property type="match status" value="1"/>
</dbReference>
<dbReference type="Pfam" id="PF00072">
    <property type="entry name" value="Response_reg"/>
    <property type="match status" value="1"/>
</dbReference>
<name>A0A852SJQ0_9MICO</name>
<dbReference type="InterPro" id="IPR001789">
    <property type="entry name" value="Sig_transdc_resp-reg_receiver"/>
</dbReference>
<dbReference type="EMBL" id="JACCBI010000001">
    <property type="protein sequence ID" value="NYD67429.1"/>
    <property type="molecule type" value="Genomic_DNA"/>
</dbReference>
<dbReference type="SMART" id="SM00421">
    <property type="entry name" value="HTH_LUXR"/>
    <property type="match status" value="1"/>
</dbReference>